<dbReference type="NCBIfam" id="TIGR00654">
    <property type="entry name" value="PhzF_family"/>
    <property type="match status" value="1"/>
</dbReference>
<gene>
    <name evidence="4" type="ORF">FTW19_20865</name>
</gene>
<dbReference type="InterPro" id="IPR003719">
    <property type="entry name" value="Phenazine_PhzF-like"/>
</dbReference>
<organism evidence="4 5">
    <name type="scientific">Terriglobus albidus</name>
    <dbReference type="NCBI Taxonomy" id="1592106"/>
    <lineage>
        <taxon>Bacteria</taxon>
        <taxon>Pseudomonadati</taxon>
        <taxon>Acidobacteriota</taxon>
        <taxon>Terriglobia</taxon>
        <taxon>Terriglobales</taxon>
        <taxon>Acidobacteriaceae</taxon>
        <taxon>Terriglobus</taxon>
    </lineage>
</organism>
<dbReference type="PANTHER" id="PTHR13774:SF39">
    <property type="entry name" value="BIOSYNTHESIS PROTEIN, PUTATIVE-RELATED"/>
    <property type="match status" value="1"/>
</dbReference>
<dbReference type="EMBL" id="CP042806">
    <property type="protein sequence ID" value="QEE30212.1"/>
    <property type="molecule type" value="Genomic_DNA"/>
</dbReference>
<accession>A0A5B9EDW7</accession>
<keyword evidence="5" id="KW-1185">Reference proteome</keyword>
<dbReference type="GO" id="GO:0005737">
    <property type="term" value="C:cytoplasm"/>
    <property type="evidence" value="ECO:0007669"/>
    <property type="project" value="TreeGrafter"/>
</dbReference>
<sequence>MRTYRAFQVDVFTREKFAGNPAGVILNADGLTDFEMQKIARELNNSETAFVFSPHSDDHDVWVRFFTPTCEVPSCGHATVAAHFVRTLYGGGGIGHIRHKCAAGIMDIDVVASEKGTFVVRMKQAPPTFTSLDIETVRRITSALGVEVDDQDPLCPIEVVSTGHSKVLVGVKDSQVLNALSPNLDLLGKLSSETGVNGYFVFTLRPDDTEYIAEARMFAPAVGIPEDPVTGNGNGPLGAYLVKHGFSGIRDGRFSFQALQGRKIGRPGVVKGSVEIVNGEPRSVIVGEDAVVAFSFDLAI</sequence>
<dbReference type="Proteomes" id="UP000321820">
    <property type="component" value="Chromosome"/>
</dbReference>
<keyword evidence="2 4" id="KW-0413">Isomerase</keyword>
<comment type="similarity">
    <text evidence="1">Belongs to the PhzF family.</text>
</comment>
<name>A0A5B9EDW7_9BACT</name>
<evidence type="ECO:0000256" key="3">
    <source>
        <dbReference type="PIRSR" id="PIRSR016184-1"/>
    </source>
</evidence>
<dbReference type="SUPFAM" id="SSF54506">
    <property type="entry name" value="Diaminopimelate epimerase-like"/>
    <property type="match status" value="1"/>
</dbReference>
<dbReference type="Gene3D" id="3.10.310.10">
    <property type="entry name" value="Diaminopimelate Epimerase, Chain A, domain 1"/>
    <property type="match status" value="2"/>
</dbReference>
<feature type="active site" evidence="3">
    <location>
        <position position="47"/>
    </location>
</feature>
<dbReference type="PANTHER" id="PTHR13774">
    <property type="entry name" value="PHENAZINE BIOSYNTHESIS PROTEIN"/>
    <property type="match status" value="1"/>
</dbReference>
<proteinExistence type="inferred from homology"/>
<evidence type="ECO:0000313" key="4">
    <source>
        <dbReference type="EMBL" id="QEE30212.1"/>
    </source>
</evidence>
<dbReference type="RefSeq" id="WP_147649481.1">
    <property type="nucleotide sequence ID" value="NZ_CP042806.1"/>
</dbReference>
<evidence type="ECO:0000256" key="1">
    <source>
        <dbReference type="ARBA" id="ARBA00008270"/>
    </source>
</evidence>
<dbReference type="AlphaFoldDB" id="A0A5B9EDW7"/>
<reference evidence="4 5" key="1">
    <citation type="submission" date="2019-08" db="EMBL/GenBank/DDBJ databases">
        <title>Complete genome sequence of Terriglobus albidus strain ORNL.</title>
        <authorList>
            <person name="Podar M."/>
        </authorList>
    </citation>
    <scope>NUCLEOTIDE SEQUENCE [LARGE SCALE GENOMIC DNA]</scope>
    <source>
        <strain evidence="4 5">ORNL</strain>
    </source>
</reference>
<dbReference type="KEGG" id="talb:FTW19_20865"/>
<protein>
    <submittedName>
        <fullName evidence="4">PhzF family phenazine biosynthesis isomerase</fullName>
    </submittedName>
</protein>
<dbReference type="PIRSF" id="PIRSF016184">
    <property type="entry name" value="PhzC_PhzF"/>
    <property type="match status" value="1"/>
</dbReference>
<dbReference type="GO" id="GO:0016853">
    <property type="term" value="F:isomerase activity"/>
    <property type="evidence" value="ECO:0007669"/>
    <property type="project" value="UniProtKB-KW"/>
</dbReference>
<evidence type="ECO:0000256" key="2">
    <source>
        <dbReference type="ARBA" id="ARBA00023235"/>
    </source>
</evidence>
<evidence type="ECO:0000313" key="5">
    <source>
        <dbReference type="Proteomes" id="UP000321820"/>
    </source>
</evidence>
<dbReference type="OrthoDB" id="9788221at2"/>
<dbReference type="Pfam" id="PF02567">
    <property type="entry name" value="PhzC-PhzF"/>
    <property type="match status" value="1"/>
</dbReference>